<reference evidence="5" key="1">
    <citation type="journal article" date="2019" name="Int. J. Syst. Evol. Microbiol.">
        <title>The Global Catalogue of Microorganisms (GCM) 10K type strain sequencing project: providing services to taxonomists for standard genome sequencing and annotation.</title>
        <authorList>
            <consortium name="The Broad Institute Genomics Platform"/>
            <consortium name="The Broad Institute Genome Sequencing Center for Infectious Disease"/>
            <person name="Wu L."/>
            <person name="Ma J."/>
        </authorList>
    </citation>
    <scope>NUCLEOTIDE SEQUENCE [LARGE SCALE GENOMIC DNA]</scope>
    <source>
        <strain evidence="5">CCUG 2113</strain>
    </source>
</reference>
<gene>
    <name evidence="4" type="ORF">ACFOW3_04795</name>
</gene>
<dbReference type="Proteomes" id="UP001595693">
    <property type="component" value="Unassembled WGS sequence"/>
</dbReference>
<dbReference type="Pfam" id="PF13239">
    <property type="entry name" value="2TM"/>
    <property type="match status" value="1"/>
</dbReference>
<keyword evidence="2" id="KW-0812">Transmembrane</keyword>
<dbReference type="EMBL" id="JBHSAJ010000009">
    <property type="protein sequence ID" value="MFC3933938.1"/>
    <property type="molecule type" value="Genomic_DNA"/>
</dbReference>
<sequence length="105" mass="11891">MTSPLSPEEIETLARRRASAKLGWYVHAAAFVLVNALLFAMSRYAFGTRPWSIYPLLGWGLGLVLHGVSVFLLGSGDGLRERMVQREREALQREQAQKQQDQHRP</sequence>
<feature type="transmembrane region" description="Helical" evidence="2">
    <location>
        <begin position="22"/>
        <end position="41"/>
    </location>
</feature>
<comment type="caution">
    <text evidence="4">The sequence shown here is derived from an EMBL/GenBank/DDBJ whole genome shotgun (WGS) entry which is preliminary data.</text>
</comment>
<proteinExistence type="predicted"/>
<keyword evidence="2" id="KW-1133">Transmembrane helix</keyword>
<evidence type="ECO:0000256" key="1">
    <source>
        <dbReference type="SAM" id="MobiDB-lite"/>
    </source>
</evidence>
<protein>
    <submittedName>
        <fullName evidence="4">2TM domain-containing protein</fullName>
    </submittedName>
</protein>
<organism evidence="4 5">
    <name type="scientific">Acidovorax facilis</name>
    <dbReference type="NCBI Taxonomy" id="12917"/>
    <lineage>
        <taxon>Bacteria</taxon>
        <taxon>Pseudomonadati</taxon>
        <taxon>Pseudomonadota</taxon>
        <taxon>Betaproteobacteria</taxon>
        <taxon>Burkholderiales</taxon>
        <taxon>Comamonadaceae</taxon>
        <taxon>Acidovorax</taxon>
    </lineage>
</organism>
<evidence type="ECO:0000259" key="3">
    <source>
        <dbReference type="Pfam" id="PF13239"/>
    </source>
</evidence>
<name>A0ABV8D6X4_9BURK</name>
<feature type="domain" description="2TM" evidence="3">
    <location>
        <begin position="14"/>
        <end position="87"/>
    </location>
</feature>
<evidence type="ECO:0000313" key="4">
    <source>
        <dbReference type="EMBL" id="MFC3933938.1"/>
    </source>
</evidence>
<keyword evidence="5" id="KW-1185">Reference proteome</keyword>
<evidence type="ECO:0000313" key="5">
    <source>
        <dbReference type="Proteomes" id="UP001595693"/>
    </source>
</evidence>
<dbReference type="InterPro" id="IPR025698">
    <property type="entry name" value="2TM_dom"/>
</dbReference>
<accession>A0ABV8D6X4</accession>
<evidence type="ECO:0000256" key="2">
    <source>
        <dbReference type="SAM" id="Phobius"/>
    </source>
</evidence>
<feature type="transmembrane region" description="Helical" evidence="2">
    <location>
        <begin position="53"/>
        <end position="73"/>
    </location>
</feature>
<feature type="region of interest" description="Disordered" evidence="1">
    <location>
        <begin position="86"/>
        <end position="105"/>
    </location>
</feature>
<dbReference type="RefSeq" id="WP_121419361.1">
    <property type="nucleotide sequence ID" value="NZ_CP183985.1"/>
</dbReference>
<keyword evidence="2" id="KW-0472">Membrane</keyword>